<reference evidence="3" key="2">
    <citation type="journal article" date="2023" name="Science">
        <title>Genomic signatures of disease resistance in endangered staghorn corals.</title>
        <authorList>
            <person name="Vollmer S.V."/>
            <person name="Selwyn J.D."/>
            <person name="Despard B.A."/>
            <person name="Roesel C.L."/>
        </authorList>
    </citation>
    <scope>NUCLEOTIDE SEQUENCE</scope>
    <source>
        <strain evidence="3">K2</strain>
    </source>
</reference>
<dbReference type="AlphaFoldDB" id="A0AAD9VAQ6"/>
<feature type="compositionally biased region" description="Polar residues" evidence="1">
    <location>
        <begin position="149"/>
        <end position="166"/>
    </location>
</feature>
<feature type="region of interest" description="Disordered" evidence="1">
    <location>
        <begin position="60"/>
        <end position="211"/>
    </location>
</feature>
<dbReference type="GO" id="GO:0006325">
    <property type="term" value="P:chromatin organization"/>
    <property type="evidence" value="ECO:0007669"/>
    <property type="project" value="TreeGrafter"/>
</dbReference>
<dbReference type="Pfam" id="PF15296">
    <property type="entry name" value="Codanin-1_C"/>
    <property type="match status" value="1"/>
</dbReference>
<feature type="region of interest" description="Disordered" evidence="1">
    <location>
        <begin position="270"/>
        <end position="290"/>
    </location>
</feature>
<evidence type="ECO:0000256" key="1">
    <source>
        <dbReference type="SAM" id="MobiDB-lite"/>
    </source>
</evidence>
<comment type="caution">
    <text evidence="3">The sequence shown here is derived from an EMBL/GenBank/DDBJ whole genome shotgun (WGS) entry which is preliminary data.</text>
</comment>
<evidence type="ECO:0000259" key="2">
    <source>
        <dbReference type="Pfam" id="PF15296"/>
    </source>
</evidence>
<organism evidence="3 4">
    <name type="scientific">Acropora cervicornis</name>
    <name type="common">Staghorn coral</name>
    <dbReference type="NCBI Taxonomy" id="6130"/>
    <lineage>
        <taxon>Eukaryota</taxon>
        <taxon>Metazoa</taxon>
        <taxon>Cnidaria</taxon>
        <taxon>Anthozoa</taxon>
        <taxon>Hexacorallia</taxon>
        <taxon>Scleractinia</taxon>
        <taxon>Astrocoeniina</taxon>
        <taxon>Acroporidae</taxon>
        <taxon>Acropora</taxon>
    </lineage>
</organism>
<keyword evidence="4" id="KW-1185">Reference proteome</keyword>
<gene>
    <name evidence="3" type="ORF">P5673_008427</name>
</gene>
<reference evidence="3" key="1">
    <citation type="journal article" date="2023" name="G3 (Bethesda)">
        <title>Whole genome assembly and annotation of the endangered Caribbean coral Acropora cervicornis.</title>
        <authorList>
            <person name="Selwyn J.D."/>
            <person name="Vollmer S.V."/>
        </authorList>
    </citation>
    <scope>NUCLEOTIDE SEQUENCE</scope>
    <source>
        <strain evidence="3">K2</strain>
    </source>
</reference>
<dbReference type="EMBL" id="JARQWQ010000014">
    <property type="protein sequence ID" value="KAK2567588.1"/>
    <property type="molecule type" value="Genomic_DNA"/>
</dbReference>
<name>A0AAD9VAQ6_ACRCE</name>
<sequence>MATVLAKILDGEVALDGLGVTFKSNGNKGVPKERENLMQPFLSELVPFLLNFLREQTSHHFSSRQNAAHPPKKAAISQTKGKKIAVEQPHQGLKNSSRGNVFQPKKTPSSPSPVTPLCQSRRDKLQVQNSSSSLSPCSRRRSPKFVGNDQDSLSTLNFVEQQNIDINNPDDFPPMSSISKKSTPSRRITPTQVKSDGKKGKPSPAFTSAGISFSQPSLENYGSPASFQEERNLLKLMKSERKSKGNSLSENRHMGRVRYPTQCVLGDYIKTPPKQTSLSKDDRVTPPKCATMSTAWEPNIDTGKRVLSTPSSVKDIIGNTSLPNAMATEDLKCQKVEKQIQTVLADQLKVHSQDKLDVLAKIYSECITGNFVPNVAAELYFVVQILTVSGVSSDSKENEETTSSGTENSNYKIPDLLWAWRLHWLILLLDKDTLRLFAENPRIADFSPTLKETFLEGFRLLSPVKVPDVNCIKSPLGGVPFSVERDNKQNFPSDRAFYNFRKQRDIFYELVREWEDCNSATGWNMEDHMGDRIRALVNQKPELANYSHFARLFKSQLLQMCEEERNGSSFRNSSTLTNLQKSNPEKFQRLQERFVTPSSSAGICPSPSFTNVQEFFKGFITSAASHSFNQHLIDLLIVTIAEINDKEFPLADMEEESERDRSIQNQELKLEFSNCLTKIRILAKFLGFLLFQPYYGVETTSQTVVEETLKIRNRAPIQFDVLSHLKKACFQGRLVLTVPWAVEYLSMMDHVAPLLDYFSETLHWLSGTYRSLASAPKPELNHSKLLLISCIGWLFEISVIPASFFFKSLSEQNSSIDYEIKLSDARANLDCCGVVDQAILYSCCPYLGEIRSVLVEAAAGQPGRTGPVKKITPVSADEPSRISSTQKQLQLQLEENFFRIQPDFVKRLSDFTVERQVLCSNVISHIKGTIIPSVLDKGSQKIREFLEVEFSSNTKIDQAKEKCRPRVLKIIHAVTDDGVKIAMESIEKLKSKSLSAFENLCPEDMNPKVISTAANITTRLVKEKLEDWINSSFPNIVEEQLFAQFNKIANSILTSKSKEEQSSIESISLEGQSDGKDEPKAEHSSLFRIAAETIQPIKAIKVLQEALSHQSKLLVQQSSDEDTSLVVEAITIVQSLLDKGQFSMKETTLIGQISVELANILVCRSSYGALLQSTEKDCKILENLTVLWSCLKAAQVPAPLSKLLSASHSHMTKEGRQVVWRSLETLFVVLLRKKLIGIPEVEEYFLDALEKTRDEV</sequence>
<dbReference type="InterPro" id="IPR040031">
    <property type="entry name" value="Codanin-1"/>
</dbReference>
<dbReference type="PANTHER" id="PTHR28678:SF1">
    <property type="entry name" value="CODANIN-1"/>
    <property type="match status" value="1"/>
</dbReference>
<proteinExistence type="predicted"/>
<feature type="compositionally biased region" description="Polar residues" evidence="1">
    <location>
        <begin position="176"/>
        <end position="194"/>
    </location>
</feature>
<dbReference type="GO" id="GO:0005634">
    <property type="term" value="C:nucleus"/>
    <property type="evidence" value="ECO:0007669"/>
    <property type="project" value="TreeGrafter"/>
</dbReference>
<feature type="domain" description="Codanin-1 C-terminal" evidence="2">
    <location>
        <begin position="830"/>
        <end position="944"/>
    </location>
</feature>
<evidence type="ECO:0000313" key="4">
    <source>
        <dbReference type="Proteomes" id="UP001249851"/>
    </source>
</evidence>
<accession>A0AAD9VAQ6</accession>
<evidence type="ECO:0000313" key="3">
    <source>
        <dbReference type="EMBL" id="KAK2567588.1"/>
    </source>
</evidence>
<dbReference type="Proteomes" id="UP001249851">
    <property type="component" value="Unassembled WGS sequence"/>
</dbReference>
<dbReference type="PANTHER" id="PTHR28678">
    <property type="entry name" value="CODANIN-1"/>
    <property type="match status" value="1"/>
</dbReference>
<protein>
    <submittedName>
        <fullName evidence="3">Codanin-1</fullName>
    </submittedName>
</protein>
<dbReference type="InterPro" id="IPR028171">
    <property type="entry name" value="Codanin-1_C"/>
</dbReference>